<proteinExistence type="predicted"/>
<comment type="caution">
    <text evidence="1">The sequence shown here is derived from an EMBL/GenBank/DDBJ whole genome shotgun (WGS) entry which is preliminary data.</text>
</comment>
<sequence>MVVINEQMHKVWKEQVEGKSIKSVVSSWIERLPFDTRVKEWLSEEENYKREVHMKHILLSAADKFLIDRETKQRGASVLCFDEVQTVDVFAIVALSGIIRRLLCTGTVLVAYKQ</sequence>
<evidence type="ECO:0000313" key="1">
    <source>
        <dbReference type="EMBL" id="KAG9442107.1"/>
    </source>
</evidence>
<keyword evidence="2" id="KW-1185">Reference proteome</keyword>
<accession>A0AAV7E3Y2</accession>
<reference evidence="1 2" key="1">
    <citation type="submission" date="2021-07" db="EMBL/GenBank/DDBJ databases">
        <title>The Aristolochia fimbriata genome: insights into angiosperm evolution, floral development and chemical biosynthesis.</title>
        <authorList>
            <person name="Jiao Y."/>
        </authorList>
    </citation>
    <scope>NUCLEOTIDE SEQUENCE [LARGE SCALE GENOMIC DNA]</scope>
    <source>
        <strain evidence="1">IBCAS-2021</strain>
        <tissue evidence="1">Leaf</tissue>
    </source>
</reference>
<gene>
    <name evidence="1" type="ORF">H6P81_017961</name>
</gene>
<dbReference type="EMBL" id="JAINDJ010000007">
    <property type="protein sequence ID" value="KAG9442107.1"/>
    <property type="molecule type" value="Genomic_DNA"/>
</dbReference>
<name>A0AAV7E3Y2_ARIFI</name>
<dbReference type="Proteomes" id="UP000825729">
    <property type="component" value="Unassembled WGS sequence"/>
</dbReference>
<protein>
    <submittedName>
        <fullName evidence="1">Uncharacterized protein</fullName>
    </submittedName>
</protein>
<dbReference type="AlphaFoldDB" id="A0AAV7E3Y2"/>
<organism evidence="1 2">
    <name type="scientific">Aristolochia fimbriata</name>
    <name type="common">White veined hardy Dutchman's pipe vine</name>
    <dbReference type="NCBI Taxonomy" id="158543"/>
    <lineage>
        <taxon>Eukaryota</taxon>
        <taxon>Viridiplantae</taxon>
        <taxon>Streptophyta</taxon>
        <taxon>Embryophyta</taxon>
        <taxon>Tracheophyta</taxon>
        <taxon>Spermatophyta</taxon>
        <taxon>Magnoliopsida</taxon>
        <taxon>Magnoliidae</taxon>
        <taxon>Piperales</taxon>
        <taxon>Aristolochiaceae</taxon>
        <taxon>Aristolochia</taxon>
    </lineage>
</organism>
<evidence type="ECO:0000313" key="2">
    <source>
        <dbReference type="Proteomes" id="UP000825729"/>
    </source>
</evidence>